<keyword evidence="3" id="KW-0206">Cytoskeleton</keyword>
<dbReference type="PROSITE" id="PS51021">
    <property type="entry name" value="BAR"/>
    <property type="match status" value="1"/>
</dbReference>
<gene>
    <name evidence="6" type="ORF">D0864_04231</name>
</gene>
<comment type="subcellular location">
    <subcellularLocation>
        <location evidence="1">Cytoplasm</location>
        <location evidence="1">Cytoskeleton</location>
    </subcellularLocation>
</comment>
<dbReference type="SUPFAM" id="SSF103657">
    <property type="entry name" value="BAR/IMD domain-like"/>
    <property type="match status" value="2"/>
</dbReference>
<proteinExistence type="predicted"/>
<dbReference type="EMBL" id="QWIO01000357">
    <property type="protein sequence ID" value="RMY98855.1"/>
    <property type="molecule type" value="Genomic_DNA"/>
</dbReference>
<dbReference type="AlphaFoldDB" id="A0A3M7GCH3"/>
<feature type="domain" description="BAR" evidence="5">
    <location>
        <begin position="17"/>
        <end position="593"/>
    </location>
</feature>
<evidence type="ECO:0000256" key="3">
    <source>
        <dbReference type="ARBA" id="ARBA00023212"/>
    </source>
</evidence>
<reference evidence="6 7" key="1">
    <citation type="journal article" date="2018" name="BMC Genomics">
        <title>Genomic evidence for intraspecific hybridization in a clonal and extremely halotolerant yeast.</title>
        <authorList>
            <person name="Gostincar C."/>
            <person name="Stajich J.E."/>
            <person name="Zupancic J."/>
            <person name="Zalar P."/>
            <person name="Gunde-Cimerman N."/>
        </authorList>
    </citation>
    <scope>NUCLEOTIDE SEQUENCE [LARGE SCALE GENOMIC DNA]</scope>
    <source>
        <strain evidence="6 7">EXF-10513</strain>
    </source>
</reference>
<protein>
    <recommendedName>
        <fullName evidence="5">BAR domain-containing protein</fullName>
    </recommendedName>
</protein>
<dbReference type="GO" id="GO:0006897">
    <property type="term" value="P:endocytosis"/>
    <property type="evidence" value="ECO:0007669"/>
    <property type="project" value="InterPro"/>
</dbReference>
<dbReference type="VEuPathDB" id="FungiDB:BTJ68_04082"/>
<dbReference type="GO" id="GO:0030479">
    <property type="term" value="C:actin cortical patch"/>
    <property type="evidence" value="ECO:0007669"/>
    <property type="project" value="TreeGrafter"/>
</dbReference>
<keyword evidence="2" id="KW-0963">Cytoplasm</keyword>
<dbReference type="GO" id="GO:0031097">
    <property type="term" value="C:medial cortex"/>
    <property type="evidence" value="ECO:0007669"/>
    <property type="project" value="TreeGrafter"/>
</dbReference>
<dbReference type="InterPro" id="IPR004148">
    <property type="entry name" value="BAR_dom"/>
</dbReference>
<dbReference type="Gene3D" id="1.20.1270.60">
    <property type="entry name" value="Arfaptin homology (AH) domain/BAR domain"/>
    <property type="match status" value="2"/>
</dbReference>
<evidence type="ECO:0000256" key="2">
    <source>
        <dbReference type="ARBA" id="ARBA00022490"/>
    </source>
</evidence>
<evidence type="ECO:0000313" key="6">
    <source>
        <dbReference type="EMBL" id="RMY98855.1"/>
    </source>
</evidence>
<dbReference type="SMART" id="SM00721">
    <property type="entry name" value="BAR"/>
    <property type="match status" value="1"/>
</dbReference>
<feature type="region of interest" description="Disordered" evidence="4">
    <location>
        <begin position="439"/>
        <end position="498"/>
    </location>
</feature>
<dbReference type="GO" id="GO:0043332">
    <property type="term" value="C:mating projection tip"/>
    <property type="evidence" value="ECO:0007669"/>
    <property type="project" value="TreeGrafter"/>
</dbReference>
<dbReference type="GO" id="GO:0051666">
    <property type="term" value="P:actin cortical patch localization"/>
    <property type="evidence" value="ECO:0007669"/>
    <property type="project" value="InterPro"/>
</dbReference>
<dbReference type="GO" id="GO:0097320">
    <property type="term" value="P:plasma membrane tubulation"/>
    <property type="evidence" value="ECO:0007669"/>
    <property type="project" value="TreeGrafter"/>
</dbReference>
<feature type="compositionally biased region" description="Low complexity" evidence="4">
    <location>
        <begin position="443"/>
        <end position="455"/>
    </location>
</feature>
<feature type="compositionally biased region" description="Acidic residues" evidence="4">
    <location>
        <begin position="271"/>
        <end position="284"/>
    </location>
</feature>
<organism evidence="6 7">
    <name type="scientific">Hortaea werneckii</name>
    <name type="common">Black yeast</name>
    <name type="synonym">Cladosporium werneckii</name>
    <dbReference type="NCBI Taxonomy" id="91943"/>
    <lineage>
        <taxon>Eukaryota</taxon>
        <taxon>Fungi</taxon>
        <taxon>Dikarya</taxon>
        <taxon>Ascomycota</taxon>
        <taxon>Pezizomycotina</taxon>
        <taxon>Dothideomycetes</taxon>
        <taxon>Dothideomycetidae</taxon>
        <taxon>Mycosphaerellales</taxon>
        <taxon>Teratosphaeriaceae</taxon>
        <taxon>Hortaea</taxon>
    </lineage>
</organism>
<dbReference type="InterPro" id="IPR046982">
    <property type="entry name" value="BIN3/RVS161-like"/>
</dbReference>
<evidence type="ECO:0000313" key="7">
    <source>
        <dbReference type="Proteomes" id="UP000269539"/>
    </source>
</evidence>
<dbReference type="PANTHER" id="PTHR47174:SF3">
    <property type="entry name" value="BRIDGING INTEGRATOR 3"/>
    <property type="match status" value="1"/>
</dbReference>
<name>A0A3M7GCH3_HORWE</name>
<dbReference type="Pfam" id="PF03114">
    <property type="entry name" value="BAR"/>
    <property type="match status" value="3"/>
</dbReference>
<dbReference type="PANTHER" id="PTHR47174">
    <property type="entry name" value="BRIDGING INTEGRATOR 3"/>
    <property type="match status" value="1"/>
</dbReference>
<dbReference type="GO" id="GO:1990528">
    <property type="term" value="C:Rvs161p-Rvs167p complex"/>
    <property type="evidence" value="ECO:0007669"/>
    <property type="project" value="TreeGrafter"/>
</dbReference>
<evidence type="ECO:0000256" key="1">
    <source>
        <dbReference type="ARBA" id="ARBA00004245"/>
    </source>
</evidence>
<dbReference type="Proteomes" id="UP000269539">
    <property type="component" value="Unassembled WGS sequence"/>
</dbReference>
<accession>A0A3M7GCH3</accession>
<dbReference type="GO" id="GO:0008289">
    <property type="term" value="F:lipid binding"/>
    <property type="evidence" value="ECO:0007669"/>
    <property type="project" value="TreeGrafter"/>
</dbReference>
<evidence type="ECO:0000256" key="4">
    <source>
        <dbReference type="SAM" id="MobiDB-lite"/>
    </source>
</evidence>
<feature type="region of interest" description="Disordered" evidence="4">
    <location>
        <begin position="256"/>
        <end position="318"/>
    </location>
</feature>
<sequence length="656" mass="74015">MSWNGFKKATSRMGTQVMMKTGHVERTMDRPYEVEERRYRTLESAATRLQKEAKGYLDSLRAMTASQMRIAETIDAFYGESGANDGVSRSYKQAVEDLDAETVKALDGPYRSVPKDLYRYAWSDELGDYDMDTIDIINNQLQFKNGNTRHWTRGFDGTSEGGVEVEGGSMLMDFVYRTTVLEPINRFCAYFPDINECIKKREHKMLDYDAMRSKVKKLTDKPDKDPGKLPRTEKELEMVSVHDFLSEDTMSYPKDFKKRASQQANTATISEEPEDDMLDFEEALDLSVPSPPKVSEAVSRVRRQQQEEEAGGKRLSAGSWARLARSSSILSRVPSIRRSARSSLDGESLLQRNLSVSSNSTSSPPATTTNLLPLLRESSTETLLSPTSSLSVPHGERLARSSTQRTVSMHSDTFESGDVGASGLPASFFNPNETFHKRTSVLSQSPSITSNLSSSTIKANRKSSLDAAGNDLKRRNSLRRRLFTDPNPLNQATPRRYKGPFLQPSELEDIMQPLKEEFLKTQADLIMQAKSLYEQLNEQLTNELPQLIDLRVPYLDPSFEALVKIQLRFCAEAYSRMAQVQQYLDASTRDQYANGDLDARVEDVLGQIRDLNPLSTTCKHERDEYSNRRVTAQGQRNIECGVGAFEKEVRMEDDAV</sequence>
<dbReference type="InterPro" id="IPR027267">
    <property type="entry name" value="AH/BAR_dom_sf"/>
</dbReference>
<comment type="caution">
    <text evidence="6">The sequence shown here is derived from an EMBL/GenBank/DDBJ whole genome shotgun (WGS) entry which is preliminary data.</text>
</comment>
<evidence type="ECO:0000259" key="5">
    <source>
        <dbReference type="PROSITE" id="PS51021"/>
    </source>
</evidence>